<feature type="binding site" evidence="13">
    <location>
        <position position="575"/>
    </location>
    <ligand>
        <name>Zn(2+)</name>
        <dbReference type="ChEBI" id="CHEBI:29105"/>
    </ligand>
</feature>
<keyword evidence="14" id="KW-0175">Coiled coil</keyword>
<keyword evidence="4 13" id="KW-0479">Metal-binding</keyword>
<evidence type="ECO:0000256" key="10">
    <source>
        <dbReference type="ARBA" id="ARBA00023146"/>
    </source>
</evidence>
<dbReference type="Pfam" id="PF02272">
    <property type="entry name" value="DHHA1"/>
    <property type="match status" value="1"/>
</dbReference>
<dbReference type="GO" id="GO:0140096">
    <property type="term" value="F:catalytic activity, acting on a protein"/>
    <property type="evidence" value="ECO:0007669"/>
    <property type="project" value="UniProtKB-ARBA"/>
</dbReference>
<dbReference type="Proteomes" id="UP000237947">
    <property type="component" value="Chromosome"/>
</dbReference>
<dbReference type="KEGG" id="fsa:C5Q98_01590"/>
<name>A0A2S0KLW4_9FIRM</name>
<evidence type="ECO:0000256" key="2">
    <source>
        <dbReference type="ARBA" id="ARBA00022555"/>
    </source>
</evidence>
<feature type="domain" description="Alanyl-transfer RNA synthetases family profile" evidence="15">
    <location>
        <begin position="4"/>
        <end position="717"/>
    </location>
</feature>
<dbReference type="Gene3D" id="2.40.30.130">
    <property type="match status" value="1"/>
</dbReference>
<dbReference type="EC" id="6.1.1.7" evidence="13"/>
<dbReference type="Gene3D" id="6.10.250.550">
    <property type="match status" value="1"/>
</dbReference>
<evidence type="ECO:0000259" key="15">
    <source>
        <dbReference type="PROSITE" id="PS50860"/>
    </source>
</evidence>
<dbReference type="GO" id="GO:0016740">
    <property type="term" value="F:transferase activity"/>
    <property type="evidence" value="ECO:0007669"/>
    <property type="project" value="UniProtKB-ARBA"/>
</dbReference>
<sequence length="885" mass="98615">MRYMTVNELREAYLQFFESKGHLRIPSASLVPKNDPSILLINAGMTPMKAYFTGAAIPPAKRVTNSQKCVRTGDLENIGYTARHVSFFEMLGNFSFGDYFKKEMIPWIWEFCTQVLGMEEDKLYPTVYELDDESYDIWTKTVGVPEERVYRLGKADNFWEHGVGPSGPCTEILYDRGEKYSCGKDTCAPGCDCDRYMEFWNSVFSQFERQEDGTYIELKQKNIDTGVGLERLATIVQDVDSIYEIDTVKSILGKVCEISGKTYGEDEKTDISLRIITDHARSATMMVSDGITPSNNGRGYVLRNLIRRAVRQASLLGVEDNFLSKVVEEVVAQSKDAYPELESNLKFILYTIDSEETTFRGTLNSGNKILDGYIKDAIDNKLEALPAEDVFKLHDTYGFPLDLTKEIAKESGLEIDEQGFRDLMEEQRMRAQANTKKNVQSAWAGDKMPKEIAQIEPTNFTGYETLVDEGKILYLLVEDGDKYKIVDSVETGTDVVIITDKTPFFGTGGGQIGDKGFASQGDTEVEITMTNKNRDKVYFHQAKVLEGTLYADRSIKLEVDRENRRSTARNHTATHLLHKALRKVIGEHVIQAGSEFNGEYFRFDFTHQGGLSADQLAAVEAEVNWAILEDMDVEVLWEPVEEAKAKGAIALFDETYAEIMRTIYIGEDYSIELCGGTHLKHTSQVGSFRILTETSVAAGIRRIEAATGFNALRYYNSDRELLASLSDKLNTSVSELDVRLDHIIDKNKELEKEVKTLENAKMESANKDLLSDSEDIAGINLLVTEVSTDSVEQMRELGDKFMAELEPAVVILGRKEAEKVNFLVMSSDQAIDKGVKAGDIVKVAAKVAGGGGGGKANMAQAGGKDSGKLEEALESAKTAVKEILA</sequence>
<keyword evidence="6 13" id="KW-0862">Zinc</keyword>
<dbReference type="FunFam" id="3.30.930.10:FF:000004">
    <property type="entry name" value="Alanine--tRNA ligase"/>
    <property type="match status" value="1"/>
</dbReference>
<keyword evidence="10 13" id="KW-0030">Aminoacyl-tRNA synthetase</keyword>
<dbReference type="PRINTS" id="PR00980">
    <property type="entry name" value="TRNASYNTHALA"/>
</dbReference>
<keyword evidence="2 13" id="KW-0820">tRNA-binding</keyword>
<dbReference type="SMART" id="SM00863">
    <property type="entry name" value="tRNA_SAD"/>
    <property type="match status" value="1"/>
</dbReference>
<keyword evidence="3 13" id="KW-0436">Ligase</keyword>
<keyword evidence="8 13" id="KW-0694">RNA-binding</keyword>
<dbReference type="SUPFAM" id="SSF55186">
    <property type="entry name" value="ThrRS/AlaRS common domain"/>
    <property type="match status" value="1"/>
</dbReference>
<dbReference type="InterPro" id="IPR018164">
    <property type="entry name" value="Ala-tRNA-synth_IIc_N"/>
</dbReference>
<dbReference type="InterPro" id="IPR002318">
    <property type="entry name" value="Ala-tRNA-lgiase_IIc"/>
</dbReference>
<dbReference type="AlphaFoldDB" id="A0A2S0KLW4"/>
<comment type="cofactor">
    <cofactor evidence="13">
        <name>Zn(2+)</name>
        <dbReference type="ChEBI" id="CHEBI:29105"/>
    </cofactor>
    <text evidence="13">Binds 1 zinc ion per subunit.</text>
</comment>
<dbReference type="InterPro" id="IPR018162">
    <property type="entry name" value="Ala-tRNA-ligase_IIc_anticod-bd"/>
</dbReference>
<dbReference type="PANTHER" id="PTHR11777:SF9">
    <property type="entry name" value="ALANINE--TRNA LIGASE, CYTOPLASMIC"/>
    <property type="match status" value="1"/>
</dbReference>
<dbReference type="GO" id="GO:0000049">
    <property type="term" value="F:tRNA binding"/>
    <property type="evidence" value="ECO:0007669"/>
    <property type="project" value="UniProtKB-KW"/>
</dbReference>
<comment type="domain">
    <text evidence="13">Consists of three domains; the N-terminal catalytic domain, the editing domain and the C-terminal C-Ala domain. The editing domain removes incorrectly charged amino acids, while the C-Ala domain, along with tRNA(Ala), serves as a bridge to cooperatively bring together the editing and aminoacylation centers thus stimulating deacylation of misacylated tRNAs.</text>
</comment>
<dbReference type="OrthoDB" id="9803884at2"/>
<protein>
    <recommendedName>
        <fullName evidence="13">Alanine--tRNA ligase</fullName>
        <ecNumber evidence="13">6.1.1.7</ecNumber>
    </recommendedName>
    <alternativeName>
        <fullName evidence="13">Alanyl-tRNA synthetase</fullName>
        <shortName evidence="13">AlaRS</shortName>
    </alternativeName>
</protein>
<dbReference type="InterPro" id="IPR012947">
    <property type="entry name" value="tRNA_SAD"/>
</dbReference>
<evidence type="ECO:0000313" key="16">
    <source>
        <dbReference type="EMBL" id="AVM42004.1"/>
    </source>
</evidence>
<dbReference type="Gene3D" id="3.30.54.20">
    <property type="match status" value="1"/>
</dbReference>
<evidence type="ECO:0000256" key="1">
    <source>
        <dbReference type="ARBA" id="ARBA00008226"/>
    </source>
</evidence>
<feature type="coiled-coil region" evidence="14">
    <location>
        <begin position="733"/>
        <end position="767"/>
    </location>
</feature>
<proteinExistence type="inferred from homology"/>
<keyword evidence="17" id="KW-1185">Reference proteome</keyword>
<dbReference type="SUPFAM" id="SSF50447">
    <property type="entry name" value="Translation proteins"/>
    <property type="match status" value="1"/>
</dbReference>
<dbReference type="SUPFAM" id="SSF55681">
    <property type="entry name" value="Class II aaRS and biotin synthetases"/>
    <property type="match status" value="1"/>
</dbReference>
<dbReference type="InterPro" id="IPR045864">
    <property type="entry name" value="aa-tRNA-synth_II/BPL/LPL"/>
</dbReference>
<evidence type="ECO:0000256" key="4">
    <source>
        <dbReference type="ARBA" id="ARBA00022723"/>
    </source>
</evidence>
<dbReference type="GO" id="GO:0005829">
    <property type="term" value="C:cytosol"/>
    <property type="evidence" value="ECO:0007669"/>
    <property type="project" value="TreeGrafter"/>
</dbReference>
<dbReference type="GO" id="GO:0008270">
    <property type="term" value="F:zinc ion binding"/>
    <property type="evidence" value="ECO:0007669"/>
    <property type="project" value="UniProtKB-UniRule"/>
</dbReference>
<keyword evidence="5 13" id="KW-0547">Nucleotide-binding</keyword>
<dbReference type="HAMAP" id="MF_00036_B">
    <property type="entry name" value="Ala_tRNA_synth_B"/>
    <property type="match status" value="1"/>
</dbReference>
<dbReference type="Gene3D" id="3.30.980.10">
    <property type="entry name" value="Threonyl-trna Synthetase, Chain A, domain 2"/>
    <property type="match status" value="1"/>
</dbReference>
<evidence type="ECO:0000256" key="5">
    <source>
        <dbReference type="ARBA" id="ARBA00022741"/>
    </source>
</evidence>
<evidence type="ECO:0000256" key="14">
    <source>
        <dbReference type="SAM" id="Coils"/>
    </source>
</evidence>
<gene>
    <name evidence="13" type="primary">alaS</name>
    <name evidence="16" type="ORF">C5Q98_01590</name>
</gene>
<dbReference type="CDD" id="cd00673">
    <property type="entry name" value="AlaRS_core"/>
    <property type="match status" value="1"/>
</dbReference>
<dbReference type="InterPro" id="IPR050058">
    <property type="entry name" value="Ala-tRNA_ligase"/>
</dbReference>
<dbReference type="RefSeq" id="WP_106011990.1">
    <property type="nucleotide sequence ID" value="NZ_CP027226.1"/>
</dbReference>
<comment type="function">
    <text evidence="11 13">Catalyzes the attachment of alanine to tRNA(Ala) in a two-step reaction: alanine is first activated by ATP to form Ala-AMP and then transferred to the acceptor end of tRNA(Ala). Also edits incorrectly charged Ser-tRNA(Ala) and Gly-tRNA(Ala) via its editing domain.</text>
</comment>
<dbReference type="InterPro" id="IPR018165">
    <property type="entry name" value="Ala-tRNA-synth_IIc_core"/>
</dbReference>
<dbReference type="PROSITE" id="PS50860">
    <property type="entry name" value="AA_TRNA_LIGASE_II_ALA"/>
    <property type="match status" value="1"/>
</dbReference>
<dbReference type="GO" id="GO:0002161">
    <property type="term" value="F:aminoacyl-tRNA deacylase activity"/>
    <property type="evidence" value="ECO:0007669"/>
    <property type="project" value="TreeGrafter"/>
</dbReference>
<dbReference type="FunFam" id="3.10.310.40:FF:000001">
    <property type="entry name" value="Alanine--tRNA ligase"/>
    <property type="match status" value="1"/>
</dbReference>
<dbReference type="Pfam" id="PF07973">
    <property type="entry name" value="tRNA_SAD"/>
    <property type="match status" value="1"/>
</dbReference>
<evidence type="ECO:0000256" key="7">
    <source>
        <dbReference type="ARBA" id="ARBA00022840"/>
    </source>
</evidence>
<dbReference type="Gene3D" id="3.30.930.10">
    <property type="entry name" value="Bira Bifunctional Protein, Domain 2"/>
    <property type="match status" value="1"/>
</dbReference>
<keyword evidence="7 13" id="KW-0067">ATP-binding</keyword>
<dbReference type="GO" id="GO:0004813">
    <property type="term" value="F:alanine-tRNA ligase activity"/>
    <property type="evidence" value="ECO:0007669"/>
    <property type="project" value="UniProtKB-UniRule"/>
</dbReference>
<keyword evidence="9 13" id="KW-0648">Protein biosynthesis</keyword>
<dbReference type="InterPro" id="IPR009000">
    <property type="entry name" value="Transl_B-barrel_sf"/>
</dbReference>
<evidence type="ECO:0000256" key="12">
    <source>
        <dbReference type="ARBA" id="ARBA00048300"/>
    </source>
</evidence>
<feature type="binding site" evidence="13">
    <location>
        <position position="571"/>
    </location>
    <ligand>
        <name>Zn(2+)</name>
        <dbReference type="ChEBI" id="CHEBI:29105"/>
    </ligand>
</feature>
<evidence type="ECO:0000256" key="9">
    <source>
        <dbReference type="ARBA" id="ARBA00022917"/>
    </source>
</evidence>
<reference evidence="17" key="1">
    <citation type="submission" date="2018-02" db="EMBL/GenBank/DDBJ databases">
        <authorList>
            <person name="Holder M.E."/>
            <person name="Ajami N.J."/>
            <person name="Petrosino J.F."/>
        </authorList>
    </citation>
    <scope>NUCLEOTIDE SEQUENCE [LARGE SCALE GENOMIC DNA]</scope>
    <source>
        <strain evidence="17">CCUG 47711</strain>
    </source>
</reference>
<feature type="binding site" evidence="13">
    <location>
        <position position="678"/>
    </location>
    <ligand>
        <name>Zn(2+)</name>
        <dbReference type="ChEBI" id="CHEBI:29105"/>
    </ligand>
</feature>
<dbReference type="PANTHER" id="PTHR11777">
    <property type="entry name" value="ALANYL-TRNA SYNTHETASE"/>
    <property type="match status" value="1"/>
</dbReference>
<dbReference type="InterPro" id="IPR023033">
    <property type="entry name" value="Ala_tRNA_ligase_euk/bac"/>
</dbReference>
<evidence type="ECO:0000256" key="3">
    <source>
        <dbReference type="ARBA" id="ARBA00022598"/>
    </source>
</evidence>
<evidence type="ECO:0000313" key="17">
    <source>
        <dbReference type="Proteomes" id="UP000237947"/>
    </source>
</evidence>
<evidence type="ECO:0000256" key="8">
    <source>
        <dbReference type="ARBA" id="ARBA00022884"/>
    </source>
</evidence>
<dbReference type="InterPro" id="IPR003156">
    <property type="entry name" value="DHHA1_dom"/>
</dbReference>
<dbReference type="GO" id="GO:0005524">
    <property type="term" value="F:ATP binding"/>
    <property type="evidence" value="ECO:0007669"/>
    <property type="project" value="UniProtKB-UniRule"/>
</dbReference>
<dbReference type="FunFam" id="3.30.980.10:FF:000004">
    <property type="entry name" value="Alanine--tRNA ligase, cytoplasmic"/>
    <property type="match status" value="1"/>
</dbReference>
<dbReference type="SUPFAM" id="SSF101353">
    <property type="entry name" value="Putative anticodon-binding domain of alanyl-tRNA synthetase (AlaRS)"/>
    <property type="match status" value="1"/>
</dbReference>
<accession>A0A2S0KLW4</accession>
<dbReference type="InterPro" id="IPR018163">
    <property type="entry name" value="Thr/Ala-tRNA-synth_IIc_edit"/>
</dbReference>
<feature type="binding site" evidence="13">
    <location>
        <position position="674"/>
    </location>
    <ligand>
        <name>Zn(2+)</name>
        <dbReference type="ChEBI" id="CHEBI:29105"/>
    </ligand>
</feature>
<dbReference type="NCBIfam" id="TIGR00344">
    <property type="entry name" value="alaS"/>
    <property type="match status" value="1"/>
</dbReference>
<dbReference type="GO" id="GO:0006419">
    <property type="term" value="P:alanyl-tRNA aminoacylation"/>
    <property type="evidence" value="ECO:0007669"/>
    <property type="project" value="UniProtKB-UniRule"/>
</dbReference>
<comment type="similarity">
    <text evidence="1 13">Belongs to the class-II aminoacyl-tRNA synthetase family.</text>
</comment>
<organism evidence="16 17">
    <name type="scientific">Fastidiosipila sanguinis</name>
    <dbReference type="NCBI Taxonomy" id="236753"/>
    <lineage>
        <taxon>Bacteria</taxon>
        <taxon>Bacillati</taxon>
        <taxon>Bacillota</taxon>
        <taxon>Clostridia</taxon>
        <taxon>Eubacteriales</taxon>
        <taxon>Oscillospiraceae</taxon>
        <taxon>Fastidiosipila</taxon>
    </lineage>
</organism>
<comment type="subcellular location">
    <subcellularLocation>
        <location evidence="13">Cytoplasm</location>
    </subcellularLocation>
</comment>
<keyword evidence="13" id="KW-0963">Cytoplasm</keyword>
<evidence type="ECO:0000256" key="6">
    <source>
        <dbReference type="ARBA" id="ARBA00022833"/>
    </source>
</evidence>
<dbReference type="Pfam" id="PF01411">
    <property type="entry name" value="tRNA-synt_2c"/>
    <property type="match status" value="1"/>
</dbReference>
<dbReference type="EMBL" id="CP027226">
    <property type="protein sequence ID" value="AVM42004.1"/>
    <property type="molecule type" value="Genomic_DNA"/>
</dbReference>
<evidence type="ECO:0000256" key="13">
    <source>
        <dbReference type="HAMAP-Rule" id="MF_00036"/>
    </source>
</evidence>
<evidence type="ECO:0000256" key="11">
    <source>
        <dbReference type="ARBA" id="ARBA00024779"/>
    </source>
</evidence>
<comment type="catalytic activity">
    <reaction evidence="12 13">
        <text>tRNA(Ala) + L-alanine + ATP = L-alanyl-tRNA(Ala) + AMP + diphosphate</text>
        <dbReference type="Rhea" id="RHEA:12540"/>
        <dbReference type="Rhea" id="RHEA-COMP:9657"/>
        <dbReference type="Rhea" id="RHEA-COMP:9923"/>
        <dbReference type="ChEBI" id="CHEBI:30616"/>
        <dbReference type="ChEBI" id="CHEBI:33019"/>
        <dbReference type="ChEBI" id="CHEBI:57972"/>
        <dbReference type="ChEBI" id="CHEBI:78442"/>
        <dbReference type="ChEBI" id="CHEBI:78497"/>
        <dbReference type="ChEBI" id="CHEBI:456215"/>
        <dbReference type="EC" id="6.1.1.7"/>
    </reaction>
</comment>
<dbReference type="Gene3D" id="3.10.310.40">
    <property type="match status" value="1"/>
</dbReference>